<keyword evidence="16" id="KW-1185">Reference proteome</keyword>
<evidence type="ECO:0000256" key="11">
    <source>
        <dbReference type="RuleBase" id="RU004136"/>
    </source>
</evidence>
<name>A0A6B3LBK8_9BACT</name>
<evidence type="ECO:0000313" key="15">
    <source>
        <dbReference type="EMBL" id="QQL44702.1"/>
    </source>
</evidence>
<dbReference type="SUPFAM" id="SSF53244">
    <property type="entry name" value="MurD-like peptide ligases, peptide-binding domain"/>
    <property type="match status" value="1"/>
</dbReference>
<dbReference type="KEGG" id="soa:G3M56_012560"/>
<comment type="pathway">
    <text evidence="10 11">Cell wall biogenesis; peptidoglycan biosynthesis.</text>
</comment>
<dbReference type="InterPro" id="IPR013221">
    <property type="entry name" value="Mur_ligase_cen"/>
</dbReference>
<dbReference type="GO" id="GO:0005524">
    <property type="term" value="F:ATP binding"/>
    <property type="evidence" value="ECO:0007669"/>
    <property type="project" value="UniProtKB-UniRule"/>
</dbReference>
<keyword evidence="8 10" id="KW-0131">Cell cycle</keyword>
<dbReference type="InterPro" id="IPR005863">
    <property type="entry name" value="UDP-N-AcMur_synth"/>
</dbReference>
<dbReference type="GO" id="GO:0071555">
    <property type="term" value="P:cell wall organization"/>
    <property type="evidence" value="ECO:0007669"/>
    <property type="project" value="UniProtKB-KW"/>
</dbReference>
<keyword evidence="4 10" id="KW-0547">Nucleotide-binding</keyword>
<keyword evidence="6 10" id="KW-0133">Cell shape</keyword>
<dbReference type="GO" id="GO:0051301">
    <property type="term" value="P:cell division"/>
    <property type="evidence" value="ECO:0007669"/>
    <property type="project" value="UniProtKB-KW"/>
</dbReference>
<dbReference type="SUPFAM" id="SSF53623">
    <property type="entry name" value="MurD-like peptide ligases, catalytic domain"/>
    <property type="match status" value="1"/>
</dbReference>
<proteinExistence type="inferred from homology"/>
<dbReference type="EC" id="6.3.2.10" evidence="10 11"/>
<dbReference type="InterPro" id="IPR035911">
    <property type="entry name" value="MurE/MurF_N"/>
</dbReference>
<evidence type="ECO:0000256" key="5">
    <source>
        <dbReference type="ARBA" id="ARBA00022840"/>
    </source>
</evidence>
<evidence type="ECO:0000256" key="4">
    <source>
        <dbReference type="ARBA" id="ARBA00022741"/>
    </source>
</evidence>
<reference evidence="15 16" key="1">
    <citation type="submission" date="2020-12" db="EMBL/GenBank/DDBJ databases">
        <title>Sulforoseuscoccus oceanibium gen. nov., sp. nov., a representative of the phylum Verrucomicrobia with special cytoplasmic membrane, and proposal of Sulforoseuscoccusaceae fam. nov.</title>
        <authorList>
            <person name="Xi F."/>
        </authorList>
    </citation>
    <scope>NUCLEOTIDE SEQUENCE [LARGE SCALE GENOMIC DNA]</scope>
    <source>
        <strain evidence="15 16">T37</strain>
    </source>
</reference>
<dbReference type="GO" id="GO:0008360">
    <property type="term" value="P:regulation of cell shape"/>
    <property type="evidence" value="ECO:0007669"/>
    <property type="project" value="UniProtKB-KW"/>
</dbReference>
<accession>A0A6B3LBK8</accession>
<evidence type="ECO:0000256" key="8">
    <source>
        <dbReference type="ARBA" id="ARBA00023306"/>
    </source>
</evidence>
<dbReference type="HAMAP" id="MF_02019">
    <property type="entry name" value="MurF"/>
    <property type="match status" value="1"/>
</dbReference>
<evidence type="ECO:0000256" key="2">
    <source>
        <dbReference type="ARBA" id="ARBA00022598"/>
    </source>
</evidence>
<comment type="catalytic activity">
    <reaction evidence="10 11">
        <text>D-alanyl-D-alanine + UDP-N-acetyl-alpha-D-muramoyl-L-alanyl-gamma-D-glutamyl-meso-2,6-diaminopimelate + ATP = UDP-N-acetyl-alpha-D-muramoyl-L-alanyl-gamma-D-glutamyl-meso-2,6-diaminopimeloyl-D-alanyl-D-alanine + ADP + phosphate + H(+)</text>
        <dbReference type="Rhea" id="RHEA:28374"/>
        <dbReference type="ChEBI" id="CHEBI:15378"/>
        <dbReference type="ChEBI" id="CHEBI:30616"/>
        <dbReference type="ChEBI" id="CHEBI:43474"/>
        <dbReference type="ChEBI" id="CHEBI:57822"/>
        <dbReference type="ChEBI" id="CHEBI:61386"/>
        <dbReference type="ChEBI" id="CHEBI:83905"/>
        <dbReference type="ChEBI" id="CHEBI:456216"/>
        <dbReference type="EC" id="6.3.2.10"/>
    </reaction>
</comment>
<sequence length="457" mass="47350">MKLTPVDEIVTLSGGRLACGDKETICRGLSFDSRTCEPGDVFVALVAERDGHDFISTALGRGAVACLVSRDDVVDEISEAGAAAVLVDDTLEALHRWAAGYRKLLNPTVIAVTGSNGKTSTKDLIRSVLGERFVVGATRGNFNNHIGLPASILGLSGRESHAVLEIGMNHAGEIAPLAKIAAPDISVVTNIGVAHIEFLGSREAIAEEKGELVTALDGDGVAVINANDDFADTLAFRCDGQVVRAGIDRGDVRAENLKPLGARTEFDLVSPDGERRSVSMPIPGRHMVGNAVLAAAVGFTCGLTMDEVVAGIESVALTSGRLGADDADGVVVIDDSYNANPDSMIAALDVLATWPGAKRRFAALGAMGELGEFSDSGHQSVGAHAASLDLDGLVVVGDGAQKIVEAASGAAFPVEFFPSIDAAADALRAFAYQPGDVVLVKGSRSSRMEALIEPIRA</sequence>
<evidence type="ECO:0000256" key="7">
    <source>
        <dbReference type="ARBA" id="ARBA00022984"/>
    </source>
</evidence>
<dbReference type="PANTHER" id="PTHR43024">
    <property type="entry name" value="UDP-N-ACETYLMURAMOYL-TRIPEPTIDE--D-ALANYL-D-ALANINE LIGASE"/>
    <property type="match status" value="1"/>
</dbReference>
<dbReference type="SUPFAM" id="SSF63418">
    <property type="entry name" value="MurE/MurF N-terminal domain"/>
    <property type="match status" value="1"/>
</dbReference>
<dbReference type="EMBL" id="CP066776">
    <property type="protein sequence ID" value="QQL44702.1"/>
    <property type="molecule type" value="Genomic_DNA"/>
</dbReference>
<dbReference type="Pfam" id="PF02875">
    <property type="entry name" value="Mur_ligase_C"/>
    <property type="match status" value="1"/>
</dbReference>
<feature type="domain" description="Mur ligase N-terminal catalytic" evidence="12">
    <location>
        <begin position="28"/>
        <end position="102"/>
    </location>
</feature>
<keyword evidence="2 10" id="KW-0436">Ligase</keyword>
<evidence type="ECO:0000256" key="9">
    <source>
        <dbReference type="ARBA" id="ARBA00023316"/>
    </source>
</evidence>
<dbReference type="UniPathway" id="UPA00219"/>
<dbReference type="InterPro" id="IPR036565">
    <property type="entry name" value="Mur-like_cat_sf"/>
</dbReference>
<dbReference type="Pfam" id="PF08245">
    <property type="entry name" value="Mur_ligase_M"/>
    <property type="match status" value="1"/>
</dbReference>
<dbReference type="Gene3D" id="3.40.1190.10">
    <property type="entry name" value="Mur-like, catalytic domain"/>
    <property type="match status" value="1"/>
</dbReference>
<evidence type="ECO:0000259" key="12">
    <source>
        <dbReference type="Pfam" id="PF01225"/>
    </source>
</evidence>
<comment type="subcellular location">
    <subcellularLocation>
        <location evidence="10 11">Cytoplasm</location>
    </subcellularLocation>
</comment>
<dbReference type="Gene3D" id="3.40.1390.10">
    <property type="entry name" value="MurE/MurF, N-terminal domain"/>
    <property type="match status" value="1"/>
</dbReference>
<comment type="similarity">
    <text evidence="10">Belongs to the MurCDEF family. MurF subfamily.</text>
</comment>
<evidence type="ECO:0000313" key="16">
    <source>
        <dbReference type="Proteomes" id="UP000475117"/>
    </source>
</evidence>
<evidence type="ECO:0000256" key="3">
    <source>
        <dbReference type="ARBA" id="ARBA00022618"/>
    </source>
</evidence>
<feature type="domain" description="Mur ligase C-terminal" evidence="13">
    <location>
        <begin position="327"/>
        <end position="444"/>
    </location>
</feature>
<feature type="domain" description="Mur ligase central" evidence="14">
    <location>
        <begin position="112"/>
        <end position="297"/>
    </location>
</feature>
<dbReference type="GO" id="GO:0047480">
    <property type="term" value="F:UDP-N-acetylmuramoyl-tripeptide-D-alanyl-D-alanine ligase activity"/>
    <property type="evidence" value="ECO:0007669"/>
    <property type="project" value="UniProtKB-UniRule"/>
</dbReference>
<dbReference type="Gene3D" id="3.90.190.20">
    <property type="entry name" value="Mur ligase, C-terminal domain"/>
    <property type="match status" value="1"/>
</dbReference>
<feature type="binding site" evidence="10">
    <location>
        <begin position="114"/>
        <end position="120"/>
    </location>
    <ligand>
        <name>ATP</name>
        <dbReference type="ChEBI" id="CHEBI:30616"/>
    </ligand>
</feature>
<dbReference type="Pfam" id="PF01225">
    <property type="entry name" value="Mur_ligase"/>
    <property type="match status" value="1"/>
</dbReference>
<dbReference type="NCBIfam" id="TIGR01143">
    <property type="entry name" value="murF"/>
    <property type="match status" value="1"/>
</dbReference>
<organism evidence="15 16">
    <name type="scientific">Sulfuriroseicoccus oceanibius</name>
    <dbReference type="NCBI Taxonomy" id="2707525"/>
    <lineage>
        <taxon>Bacteria</taxon>
        <taxon>Pseudomonadati</taxon>
        <taxon>Verrucomicrobiota</taxon>
        <taxon>Verrucomicrobiia</taxon>
        <taxon>Verrucomicrobiales</taxon>
        <taxon>Verrucomicrobiaceae</taxon>
        <taxon>Sulfuriroseicoccus</taxon>
    </lineage>
</organism>
<keyword evidence="1 10" id="KW-0963">Cytoplasm</keyword>
<dbReference type="InterPro" id="IPR000713">
    <property type="entry name" value="Mur_ligase_N"/>
</dbReference>
<dbReference type="Proteomes" id="UP000475117">
    <property type="component" value="Chromosome"/>
</dbReference>
<dbReference type="GO" id="GO:0005737">
    <property type="term" value="C:cytoplasm"/>
    <property type="evidence" value="ECO:0007669"/>
    <property type="project" value="UniProtKB-SubCell"/>
</dbReference>
<evidence type="ECO:0000259" key="14">
    <source>
        <dbReference type="Pfam" id="PF08245"/>
    </source>
</evidence>
<evidence type="ECO:0000256" key="1">
    <source>
        <dbReference type="ARBA" id="ARBA00022490"/>
    </source>
</evidence>
<keyword evidence="7 10" id="KW-0573">Peptidoglycan synthesis</keyword>
<evidence type="ECO:0000256" key="6">
    <source>
        <dbReference type="ARBA" id="ARBA00022960"/>
    </source>
</evidence>
<dbReference type="InterPro" id="IPR004101">
    <property type="entry name" value="Mur_ligase_C"/>
</dbReference>
<comment type="function">
    <text evidence="10 11">Involved in cell wall formation. Catalyzes the final step in the synthesis of UDP-N-acetylmuramoyl-pentapeptide, the precursor of murein.</text>
</comment>
<evidence type="ECO:0000259" key="13">
    <source>
        <dbReference type="Pfam" id="PF02875"/>
    </source>
</evidence>
<keyword evidence="5 10" id="KW-0067">ATP-binding</keyword>
<dbReference type="PANTHER" id="PTHR43024:SF1">
    <property type="entry name" value="UDP-N-ACETYLMURAMOYL-TRIPEPTIDE--D-ALANYL-D-ALANINE LIGASE"/>
    <property type="match status" value="1"/>
</dbReference>
<gene>
    <name evidence="10 15" type="primary">murF</name>
    <name evidence="15" type="ORF">G3M56_012560</name>
</gene>
<dbReference type="GO" id="GO:0009252">
    <property type="term" value="P:peptidoglycan biosynthetic process"/>
    <property type="evidence" value="ECO:0007669"/>
    <property type="project" value="UniProtKB-UniRule"/>
</dbReference>
<dbReference type="InterPro" id="IPR036615">
    <property type="entry name" value="Mur_ligase_C_dom_sf"/>
</dbReference>
<keyword evidence="3 10" id="KW-0132">Cell division</keyword>
<keyword evidence="9 10" id="KW-0961">Cell wall biogenesis/degradation</keyword>
<protein>
    <recommendedName>
        <fullName evidence="10 11">UDP-N-acetylmuramoyl-tripeptide--D-alanyl-D-alanine ligase</fullName>
        <ecNumber evidence="10 11">6.3.2.10</ecNumber>
    </recommendedName>
    <alternativeName>
        <fullName evidence="10">D-alanyl-D-alanine-adding enzyme</fullName>
    </alternativeName>
</protein>
<evidence type="ECO:0000256" key="10">
    <source>
        <dbReference type="HAMAP-Rule" id="MF_02019"/>
    </source>
</evidence>
<dbReference type="InterPro" id="IPR051046">
    <property type="entry name" value="MurCDEF_CellWall_CoF430Synth"/>
</dbReference>
<dbReference type="AlphaFoldDB" id="A0A6B3LBK8"/>
<dbReference type="RefSeq" id="WP_164364273.1">
    <property type="nucleotide sequence ID" value="NZ_CP066776.1"/>
</dbReference>